<dbReference type="AlphaFoldDB" id="A0A5C6DAB3"/>
<sequence>MISREGFIISYGVLIRLGLLKHIHHRSRGIAVARSPNPVDTVRELYLMIRTFPRHYEPKYYFGVVHTQSALQMHAECVKYG</sequence>
<keyword evidence="2" id="KW-1185">Reference proteome</keyword>
<dbReference type="EMBL" id="SJPY01000012">
    <property type="protein sequence ID" value="TWU34093.1"/>
    <property type="molecule type" value="Genomic_DNA"/>
</dbReference>
<proteinExistence type="predicted"/>
<reference evidence="1 2" key="1">
    <citation type="submission" date="2019-02" db="EMBL/GenBank/DDBJ databases">
        <title>Deep-cultivation of Planctomycetes and their phenomic and genomic characterization uncovers novel biology.</title>
        <authorList>
            <person name="Wiegand S."/>
            <person name="Jogler M."/>
            <person name="Boedeker C."/>
            <person name="Pinto D."/>
            <person name="Vollmers J."/>
            <person name="Rivas-Marin E."/>
            <person name="Kohn T."/>
            <person name="Peeters S.H."/>
            <person name="Heuer A."/>
            <person name="Rast P."/>
            <person name="Oberbeckmann S."/>
            <person name="Bunk B."/>
            <person name="Jeske O."/>
            <person name="Meyerdierks A."/>
            <person name="Storesund J.E."/>
            <person name="Kallscheuer N."/>
            <person name="Luecker S."/>
            <person name="Lage O.M."/>
            <person name="Pohl T."/>
            <person name="Merkel B.J."/>
            <person name="Hornburger P."/>
            <person name="Mueller R.-W."/>
            <person name="Bruemmer F."/>
            <person name="Labrenz M."/>
            <person name="Spormann A.M."/>
            <person name="Op Den Camp H."/>
            <person name="Overmann J."/>
            <person name="Amann R."/>
            <person name="Jetten M.S.M."/>
            <person name="Mascher T."/>
            <person name="Medema M.H."/>
            <person name="Devos D.P."/>
            <person name="Kaster A.-K."/>
            <person name="Ovreas L."/>
            <person name="Rohde M."/>
            <person name="Galperin M.Y."/>
            <person name="Jogler C."/>
        </authorList>
    </citation>
    <scope>NUCLEOTIDE SEQUENCE [LARGE SCALE GENOMIC DNA]</scope>
    <source>
        <strain evidence="1 2">Q31b</strain>
    </source>
</reference>
<accession>A0A5C6DAB3</accession>
<evidence type="ECO:0000313" key="1">
    <source>
        <dbReference type="EMBL" id="TWU34093.1"/>
    </source>
</evidence>
<comment type="caution">
    <text evidence="1">The sequence shown here is derived from an EMBL/GenBank/DDBJ whole genome shotgun (WGS) entry which is preliminary data.</text>
</comment>
<organism evidence="1 2">
    <name type="scientific">Novipirellula aureliae</name>
    <dbReference type="NCBI Taxonomy" id="2527966"/>
    <lineage>
        <taxon>Bacteria</taxon>
        <taxon>Pseudomonadati</taxon>
        <taxon>Planctomycetota</taxon>
        <taxon>Planctomycetia</taxon>
        <taxon>Pirellulales</taxon>
        <taxon>Pirellulaceae</taxon>
        <taxon>Novipirellula</taxon>
    </lineage>
</organism>
<name>A0A5C6DAB3_9BACT</name>
<dbReference type="Proteomes" id="UP000315471">
    <property type="component" value="Unassembled WGS sequence"/>
</dbReference>
<evidence type="ECO:0000313" key="2">
    <source>
        <dbReference type="Proteomes" id="UP000315471"/>
    </source>
</evidence>
<protein>
    <submittedName>
        <fullName evidence="1">Uncharacterized protein</fullName>
    </submittedName>
</protein>
<gene>
    <name evidence="1" type="ORF">Q31b_55640</name>
</gene>